<dbReference type="InterPro" id="IPR011010">
    <property type="entry name" value="DNA_brk_join_enz"/>
</dbReference>
<dbReference type="Pfam" id="PF00589">
    <property type="entry name" value="Phage_integrase"/>
    <property type="match status" value="1"/>
</dbReference>
<dbReference type="InterPro" id="IPR044068">
    <property type="entry name" value="CB"/>
</dbReference>
<dbReference type="GO" id="GO:0006310">
    <property type="term" value="P:DNA recombination"/>
    <property type="evidence" value="ECO:0007669"/>
    <property type="project" value="UniProtKB-KW"/>
</dbReference>
<evidence type="ECO:0008006" key="10">
    <source>
        <dbReference type="Google" id="ProtNLM"/>
    </source>
</evidence>
<dbReference type="PROSITE" id="PS51900">
    <property type="entry name" value="CB"/>
    <property type="match status" value="1"/>
</dbReference>
<dbReference type="InterPro" id="IPR013762">
    <property type="entry name" value="Integrase-like_cat_sf"/>
</dbReference>
<dbReference type="AlphaFoldDB" id="A0A4S1CCC9"/>
<evidence type="ECO:0000259" key="6">
    <source>
        <dbReference type="PROSITE" id="PS51898"/>
    </source>
</evidence>
<proteinExistence type="inferred from homology"/>
<comment type="similarity">
    <text evidence="1">Belongs to the 'phage' integrase family.</text>
</comment>
<dbReference type="Proteomes" id="UP000306416">
    <property type="component" value="Unassembled WGS sequence"/>
</dbReference>
<dbReference type="Pfam" id="PF20172">
    <property type="entry name" value="DUF6538"/>
    <property type="match status" value="1"/>
</dbReference>
<dbReference type="CDD" id="cd01184">
    <property type="entry name" value="INT_C_like_1"/>
    <property type="match status" value="1"/>
</dbReference>
<evidence type="ECO:0000256" key="2">
    <source>
        <dbReference type="ARBA" id="ARBA00022908"/>
    </source>
</evidence>
<dbReference type="InterPro" id="IPR046668">
    <property type="entry name" value="DUF6538"/>
</dbReference>
<keyword evidence="9" id="KW-1185">Reference proteome</keyword>
<evidence type="ECO:0000256" key="3">
    <source>
        <dbReference type="ARBA" id="ARBA00023125"/>
    </source>
</evidence>
<dbReference type="InterPro" id="IPR002104">
    <property type="entry name" value="Integrase_catalytic"/>
</dbReference>
<dbReference type="PANTHER" id="PTHR30349:SF41">
    <property type="entry name" value="INTEGRASE_RECOMBINASE PROTEIN MJ0367-RELATED"/>
    <property type="match status" value="1"/>
</dbReference>
<protein>
    <recommendedName>
        <fullName evidence="10">Site-specific integrase</fullName>
    </recommendedName>
</protein>
<gene>
    <name evidence="8" type="ORF">E4633_11850</name>
</gene>
<sequence>MYNFWRLCPMVSVAEYLYRRGRNYYFLIKIPTDLKAHFGGRQHLVKSLKTSSLSEAKAAVEPLRGKTKTAFILMRSGILTPEQMEIALSHLQEKKKPQAQEKMLSDAIRMYLEEKKPNLKKRTLRDYETIFAKNVAIIGDRDINAVTREDVVRLRSTLMAEGVSQRTCNTHIVHLSSMFKWAVRLTLCPINCAEGLILTLTGRHDSERKRFDTKDLQMIFATIPLKDGDECNVWIPLIALYSGMRKEEICQLQRADIRQEEGVWVFDINCKGEKTTKTEAGLRLVPIHSVLIQIGFLEFCRVRAKGRDTGNLWGFIQWRESWGKKWGGQFNHWFATNIQTEKGKVFHSFRHTVVDELKQLGEPKELVSELIGHVVNDMTFGRYGKGYSVHVLRKAIERLSYDIDLSRINTFIAKCHERSL</sequence>
<dbReference type="PANTHER" id="PTHR30349">
    <property type="entry name" value="PHAGE INTEGRASE-RELATED"/>
    <property type="match status" value="1"/>
</dbReference>
<keyword evidence="2" id="KW-0229">DNA integration</keyword>
<dbReference type="Gene3D" id="1.10.443.10">
    <property type="entry name" value="Intergrase catalytic core"/>
    <property type="match status" value="1"/>
</dbReference>
<dbReference type="SUPFAM" id="SSF56349">
    <property type="entry name" value="DNA breaking-rejoining enzymes"/>
    <property type="match status" value="1"/>
</dbReference>
<feature type="domain" description="Tyr recombinase" evidence="6">
    <location>
        <begin position="206"/>
        <end position="397"/>
    </location>
</feature>
<keyword evidence="3 5" id="KW-0238">DNA-binding</keyword>
<dbReference type="GO" id="GO:0003677">
    <property type="term" value="F:DNA binding"/>
    <property type="evidence" value="ECO:0007669"/>
    <property type="project" value="UniProtKB-UniRule"/>
</dbReference>
<dbReference type="EMBL" id="SRSC01000003">
    <property type="protein sequence ID" value="TGU71037.1"/>
    <property type="molecule type" value="Genomic_DNA"/>
</dbReference>
<reference evidence="8 9" key="1">
    <citation type="submission" date="2019-04" db="EMBL/GenBank/DDBJ databases">
        <title>Geobacter oryzae sp. nov., ferric-reducing bacteria isolated from paddy soil.</title>
        <authorList>
            <person name="Xu Z."/>
            <person name="Masuda Y."/>
            <person name="Itoh H."/>
            <person name="Senoo K."/>
        </authorList>
    </citation>
    <scope>NUCLEOTIDE SEQUENCE [LARGE SCALE GENOMIC DNA]</scope>
    <source>
        <strain evidence="8 9">Red111</strain>
    </source>
</reference>
<keyword evidence="4" id="KW-0233">DNA recombination</keyword>
<evidence type="ECO:0000256" key="4">
    <source>
        <dbReference type="ARBA" id="ARBA00023172"/>
    </source>
</evidence>
<dbReference type="Gene3D" id="1.10.150.130">
    <property type="match status" value="1"/>
</dbReference>
<dbReference type="InterPro" id="IPR050090">
    <property type="entry name" value="Tyrosine_recombinase_XerCD"/>
</dbReference>
<evidence type="ECO:0000313" key="9">
    <source>
        <dbReference type="Proteomes" id="UP000306416"/>
    </source>
</evidence>
<evidence type="ECO:0000259" key="7">
    <source>
        <dbReference type="PROSITE" id="PS51900"/>
    </source>
</evidence>
<dbReference type="PROSITE" id="PS51898">
    <property type="entry name" value="TYR_RECOMBINASE"/>
    <property type="match status" value="1"/>
</dbReference>
<comment type="caution">
    <text evidence="8">The sequence shown here is derived from an EMBL/GenBank/DDBJ whole genome shotgun (WGS) entry which is preliminary data.</text>
</comment>
<evidence type="ECO:0000256" key="1">
    <source>
        <dbReference type="ARBA" id="ARBA00008857"/>
    </source>
</evidence>
<evidence type="ECO:0000313" key="8">
    <source>
        <dbReference type="EMBL" id="TGU71037.1"/>
    </source>
</evidence>
<dbReference type="InterPro" id="IPR010998">
    <property type="entry name" value="Integrase_recombinase_N"/>
</dbReference>
<feature type="domain" description="Core-binding (CB)" evidence="7">
    <location>
        <begin position="102"/>
        <end position="183"/>
    </location>
</feature>
<dbReference type="GO" id="GO:0015074">
    <property type="term" value="P:DNA integration"/>
    <property type="evidence" value="ECO:0007669"/>
    <property type="project" value="UniProtKB-KW"/>
</dbReference>
<name>A0A4S1CCC9_9BACT</name>
<accession>A0A4S1CCC9</accession>
<evidence type="ECO:0000256" key="5">
    <source>
        <dbReference type="PROSITE-ProRule" id="PRU01248"/>
    </source>
</evidence>
<organism evidence="8 9">
    <name type="scientific">Geomonas terrae</name>
    <dbReference type="NCBI Taxonomy" id="2562681"/>
    <lineage>
        <taxon>Bacteria</taxon>
        <taxon>Pseudomonadati</taxon>
        <taxon>Thermodesulfobacteriota</taxon>
        <taxon>Desulfuromonadia</taxon>
        <taxon>Geobacterales</taxon>
        <taxon>Geobacteraceae</taxon>
        <taxon>Geomonas</taxon>
    </lineage>
</organism>